<dbReference type="Pfam" id="PF24595">
    <property type="entry name" value="DUF7619"/>
    <property type="match status" value="1"/>
</dbReference>
<name>A0A1M6Q1S2_REIAG</name>
<dbReference type="RefSeq" id="WP_073122095.1">
    <property type="nucleotide sequence ID" value="NZ_FRAA01000003.1"/>
</dbReference>
<dbReference type="Pfam" id="PF18911">
    <property type="entry name" value="PKD_4"/>
    <property type="match status" value="1"/>
</dbReference>
<dbReference type="PROSITE" id="PS50093">
    <property type="entry name" value="PKD"/>
    <property type="match status" value="1"/>
</dbReference>
<dbReference type="AlphaFoldDB" id="A0A1M6Q1S2"/>
<gene>
    <name evidence="3" type="ORF">SAMN04488028_103138</name>
</gene>
<dbReference type="InterPro" id="IPR057171">
    <property type="entry name" value="DUF7849"/>
</dbReference>
<evidence type="ECO:0000313" key="3">
    <source>
        <dbReference type="EMBL" id="SHK14159.1"/>
    </source>
</evidence>
<keyword evidence="1" id="KW-0732">Signal</keyword>
<evidence type="ECO:0000313" key="4">
    <source>
        <dbReference type="Proteomes" id="UP000184474"/>
    </source>
</evidence>
<sequence length="664" mass="75228">MRKNLPFLLLILSVVYGTASQAQSPIATDSLREANILIEQDQNKVKLSADTPPLIQIPGAPEPFYTYFWEFGDGSYSMDEAPEHTYENPGEQEVHLQVTNNYDNGKAPPSRPKKVTVNQTSYEPVKDSTYESFGGIAMLKNREPVPNEQMVVTLRYENTSQQISSGKFYVYYNENKFRADNFKMVDVRTHHGERTIESPMLSALFNSSDFQTDKLWVGMGSPAGLYADGGGDSTEHPPLIQTLDKSEHTFRDRLILEFGDMRPNEQRNFFMTLETTPDMLKDTSAIIKVRGIYVPDRSSSAHKVEDLEMEITTSHDPNKMAVSDTRLNYRFAKNKKLKYKIRFQNNGEGPASKIRLDVDVPEHLDQSTLEVLDMHPPCPICPDGSMPITISCLDTIRGEKQMSFVFRNIYLPGSNQPGVSEYDSTKGFVKYKIALKKDVPKKNTVSRTAIIFDKNEPILTNYSKSYFKPGISIGAVMGYTAIPSLSASRQYYAGATIAPYKPDRGYLQAELLLGKGSYESQSQTRTETETDRQAITEIEDIYEESSFDYLTMTLIPISYRYNLANFVSFGAGIQFNMKLKETEDYERAYDYYIRFEGSDQLEPNPDLSRVDEGSADTGAQRIVPGAFVDVNLGLARIGPSAGFRYSYLLNQPNHQWSMYLIWRF</sequence>
<feature type="chain" id="PRO_5012545280" evidence="1">
    <location>
        <begin position="23"/>
        <end position="664"/>
    </location>
</feature>
<dbReference type="Pfam" id="PF25233">
    <property type="entry name" value="DUF7849"/>
    <property type="match status" value="1"/>
</dbReference>
<dbReference type="InterPro" id="IPR055353">
    <property type="entry name" value="DUF7619"/>
</dbReference>
<dbReference type="InterPro" id="IPR035986">
    <property type="entry name" value="PKD_dom_sf"/>
</dbReference>
<dbReference type="InterPro" id="IPR013783">
    <property type="entry name" value="Ig-like_fold"/>
</dbReference>
<protein>
    <submittedName>
        <fullName evidence="3">PKD domain-containing protein</fullName>
    </submittedName>
</protein>
<dbReference type="CDD" id="cd00146">
    <property type="entry name" value="PKD"/>
    <property type="match status" value="1"/>
</dbReference>
<feature type="domain" description="PKD" evidence="2">
    <location>
        <begin position="62"/>
        <end position="101"/>
    </location>
</feature>
<reference evidence="4" key="1">
    <citation type="submission" date="2016-11" db="EMBL/GenBank/DDBJ databases">
        <authorList>
            <person name="Varghese N."/>
            <person name="Submissions S."/>
        </authorList>
    </citation>
    <scope>NUCLEOTIDE SEQUENCE [LARGE SCALE GENOMIC DNA]</scope>
    <source>
        <strain evidence="4">DSM 26134</strain>
    </source>
</reference>
<dbReference type="Proteomes" id="UP000184474">
    <property type="component" value="Unassembled WGS sequence"/>
</dbReference>
<organism evidence="3 4">
    <name type="scientific">Reichenbachiella agariperforans</name>
    <dbReference type="NCBI Taxonomy" id="156994"/>
    <lineage>
        <taxon>Bacteria</taxon>
        <taxon>Pseudomonadati</taxon>
        <taxon>Bacteroidota</taxon>
        <taxon>Cytophagia</taxon>
        <taxon>Cytophagales</taxon>
        <taxon>Reichenbachiellaceae</taxon>
        <taxon>Reichenbachiella</taxon>
    </lineage>
</organism>
<evidence type="ECO:0000259" key="2">
    <source>
        <dbReference type="PROSITE" id="PS50093"/>
    </source>
</evidence>
<accession>A0A1M6Q1S2</accession>
<keyword evidence="4" id="KW-1185">Reference proteome</keyword>
<feature type="signal peptide" evidence="1">
    <location>
        <begin position="1"/>
        <end position="22"/>
    </location>
</feature>
<dbReference type="SUPFAM" id="SSF49299">
    <property type="entry name" value="PKD domain"/>
    <property type="match status" value="1"/>
</dbReference>
<evidence type="ECO:0000256" key="1">
    <source>
        <dbReference type="SAM" id="SignalP"/>
    </source>
</evidence>
<dbReference type="Gene3D" id="2.60.40.10">
    <property type="entry name" value="Immunoglobulins"/>
    <property type="match status" value="1"/>
</dbReference>
<dbReference type="STRING" id="156994.SAMN04488028_103138"/>
<proteinExistence type="predicted"/>
<dbReference type="EMBL" id="FRAA01000003">
    <property type="protein sequence ID" value="SHK14159.1"/>
    <property type="molecule type" value="Genomic_DNA"/>
</dbReference>
<dbReference type="InterPro" id="IPR000601">
    <property type="entry name" value="PKD_dom"/>
</dbReference>